<gene>
    <name evidence="8" type="ORF">VNO78_28757</name>
</gene>
<reference evidence="8 9" key="1">
    <citation type="submission" date="2024-01" db="EMBL/GenBank/DDBJ databases">
        <title>The genomes of 5 underutilized Papilionoideae crops provide insights into root nodulation and disease resistanc.</title>
        <authorList>
            <person name="Jiang F."/>
        </authorList>
    </citation>
    <scope>NUCLEOTIDE SEQUENCE [LARGE SCALE GENOMIC DNA]</scope>
    <source>
        <strain evidence="8">DUOXIRENSHENG_FW03</strain>
        <tissue evidence="8">Leaves</tissue>
    </source>
</reference>
<accession>A0AAN9RTQ7</accession>
<protein>
    <recommendedName>
        <fullName evidence="7">TF-B3 domain-containing protein</fullName>
    </recommendedName>
</protein>
<evidence type="ECO:0000256" key="2">
    <source>
        <dbReference type="ARBA" id="ARBA00023015"/>
    </source>
</evidence>
<dbReference type="GO" id="GO:0005634">
    <property type="term" value="C:nucleus"/>
    <property type="evidence" value="ECO:0007669"/>
    <property type="project" value="UniProtKB-SubCell"/>
</dbReference>
<dbReference type="EMBL" id="JAYMYS010000008">
    <property type="protein sequence ID" value="KAK7383089.1"/>
    <property type="molecule type" value="Genomic_DNA"/>
</dbReference>
<feature type="domain" description="TF-B3" evidence="7">
    <location>
        <begin position="340"/>
        <end position="397"/>
    </location>
</feature>
<feature type="domain" description="TF-B3" evidence="7">
    <location>
        <begin position="23"/>
        <end position="116"/>
    </location>
</feature>
<dbReference type="GO" id="GO:0003677">
    <property type="term" value="F:DNA binding"/>
    <property type="evidence" value="ECO:0007669"/>
    <property type="project" value="UniProtKB-KW"/>
</dbReference>
<keyword evidence="4" id="KW-0804">Transcription</keyword>
<proteinExistence type="predicted"/>
<evidence type="ECO:0000313" key="8">
    <source>
        <dbReference type="EMBL" id="KAK7383089.1"/>
    </source>
</evidence>
<dbReference type="CDD" id="cd10017">
    <property type="entry name" value="B3_DNA"/>
    <property type="match status" value="2"/>
</dbReference>
<name>A0AAN9RTQ7_PSOTE</name>
<dbReference type="InterPro" id="IPR003340">
    <property type="entry name" value="B3_DNA-bd"/>
</dbReference>
<keyword evidence="2" id="KW-0805">Transcription regulation</keyword>
<evidence type="ECO:0000256" key="4">
    <source>
        <dbReference type="ARBA" id="ARBA00023163"/>
    </source>
</evidence>
<evidence type="ECO:0000256" key="3">
    <source>
        <dbReference type="ARBA" id="ARBA00023125"/>
    </source>
</evidence>
<keyword evidence="3" id="KW-0238">DNA-binding</keyword>
<organism evidence="8 9">
    <name type="scientific">Psophocarpus tetragonolobus</name>
    <name type="common">Winged bean</name>
    <name type="synonym">Dolichos tetragonolobus</name>
    <dbReference type="NCBI Taxonomy" id="3891"/>
    <lineage>
        <taxon>Eukaryota</taxon>
        <taxon>Viridiplantae</taxon>
        <taxon>Streptophyta</taxon>
        <taxon>Embryophyta</taxon>
        <taxon>Tracheophyta</taxon>
        <taxon>Spermatophyta</taxon>
        <taxon>Magnoliopsida</taxon>
        <taxon>eudicotyledons</taxon>
        <taxon>Gunneridae</taxon>
        <taxon>Pentapetalae</taxon>
        <taxon>rosids</taxon>
        <taxon>fabids</taxon>
        <taxon>Fabales</taxon>
        <taxon>Fabaceae</taxon>
        <taxon>Papilionoideae</taxon>
        <taxon>50 kb inversion clade</taxon>
        <taxon>NPAAA clade</taxon>
        <taxon>indigoferoid/millettioid clade</taxon>
        <taxon>Phaseoleae</taxon>
        <taxon>Psophocarpus</taxon>
    </lineage>
</organism>
<evidence type="ECO:0000256" key="6">
    <source>
        <dbReference type="SAM" id="MobiDB-lite"/>
    </source>
</evidence>
<comment type="caution">
    <text evidence="8">The sequence shown here is derived from an EMBL/GenBank/DDBJ whole genome shotgun (WGS) entry which is preliminary data.</text>
</comment>
<dbReference type="InterPro" id="IPR044837">
    <property type="entry name" value="REM16-like"/>
</dbReference>
<keyword evidence="5" id="KW-0539">Nucleus</keyword>
<dbReference type="PANTHER" id="PTHR31391:SF157">
    <property type="entry name" value="B3 DOMAIN-CONTAINING PROTEIN REM16"/>
    <property type="match status" value="1"/>
</dbReference>
<evidence type="ECO:0000313" key="9">
    <source>
        <dbReference type="Proteomes" id="UP001386955"/>
    </source>
</evidence>
<dbReference type="SUPFAM" id="SSF101936">
    <property type="entry name" value="DNA-binding pseudobarrel domain"/>
    <property type="match status" value="2"/>
</dbReference>
<evidence type="ECO:0000256" key="5">
    <source>
        <dbReference type="ARBA" id="ARBA00023242"/>
    </source>
</evidence>
<dbReference type="Gene3D" id="2.40.330.10">
    <property type="entry name" value="DNA-binding pseudobarrel domain"/>
    <property type="match status" value="2"/>
</dbReference>
<keyword evidence="9" id="KW-1185">Reference proteome</keyword>
<dbReference type="PANTHER" id="PTHR31391">
    <property type="entry name" value="B3 DOMAIN-CONTAINING PROTEIN OS11G0197600-RELATED"/>
    <property type="match status" value="1"/>
</dbReference>
<dbReference type="Pfam" id="PF02362">
    <property type="entry name" value="B3"/>
    <property type="match status" value="2"/>
</dbReference>
<comment type="subcellular location">
    <subcellularLocation>
        <location evidence="1">Nucleus</location>
    </subcellularLocation>
</comment>
<dbReference type="AlphaFoldDB" id="A0AAN9RTQ7"/>
<evidence type="ECO:0000259" key="7">
    <source>
        <dbReference type="PROSITE" id="PS50863"/>
    </source>
</evidence>
<sequence>MVGENCNGCRSWEEDIYWSHFQFLHFLQFLRADFNQHLALPKSFSDNLKKKLPENVTLKGPSGVAWNIGITTRDDTLYFEHGWEQFVKDHCLKENDLLVFKYNGESQIDVLVFDGRSLCEKAGSYFVRKCGHTETEQGGGSLNKKRDTADSLEEANTPSNAGVEFASPDKSVHVNCTKEPMDVPIKTPSFNTEFVSVSPDQFIPNGLTPAAVTSETAKGKRIQKLVSAVKHVQTKRRGRPTKESIRQKAIDWVTGLEGAASVSVVKKGSYEEYKSNRRPVTQDEIENAKMLAQANCTGDSVCIEMKPSHVYKRFFVSNKWISDHLTPRSQDVILRMDKGEWTARYSYHSGRGSGGLTGGWKHFALDNNLELNDQCVFKPAGKINNTLVLEITIFRVVQEIVPLTALSPPGTRKRGRKSSRKAIERVT</sequence>
<evidence type="ECO:0000256" key="1">
    <source>
        <dbReference type="ARBA" id="ARBA00004123"/>
    </source>
</evidence>
<dbReference type="SMART" id="SM01019">
    <property type="entry name" value="B3"/>
    <property type="match status" value="2"/>
</dbReference>
<dbReference type="Proteomes" id="UP001386955">
    <property type="component" value="Unassembled WGS sequence"/>
</dbReference>
<dbReference type="PROSITE" id="PS50863">
    <property type="entry name" value="B3"/>
    <property type="match status" value="2"/>
</dbReference>
<dbReference type="InterPro" id="IPR015300">
    <property type="entry name" value="DNA-bd_pseudobarrel_sf"/>
</dbReference>
<feature type="region of interest" description="Disordered" evidence="6">
    <location>
        <begin position="134"/>
        <end position="166"/>
    </location>
</feature>